<dbReference type="InterPro" id="IPR005475">
    <property type="entry name" value="Transketolase-like_Pyr-bd"/>
</dbReference>
<keyword evidence="10" id="KW-0784">Thiamine biosynthesis</keyword>
<dbReference type="InterPro" id="IPR033248">
    <property type="entry name" value="Transketolase_C"/>
</dbReference>
<dbReference type="GO" id="GO:0046872">
    <property type="term" value="F:metal ion binding"/>
    <property type="evidence" value="ECO:0007669"/>
    <property type="project" value="UniProtKB-KW"/>
</dbReference>
<evidence type="ECO:0000256" key="11">
    <source>
        <dbReference type="ARBA" id="ARBA00023052"/>
    </source>
</evidence>
<reference evidence="14 15" key="1">
    <citation type="journal article" date="2016" name="Nat. Commun.">
        <title>Thousands of microbial genomes shed light on interconnected biogeochemical processes in an aquifer system.</title>
        <authorList>
            <person name="Anantharaman K."/>
            <person name="Brown C.T."/>
            <person name="Hug L.A."/>
            <person name="Sharon I."/>
            <person name="Castelle C.J."/>
            <person name="Probst A.J."/>
            <person name="Thomas B.C."/>
            <person name="Singh A."/>
            <person name="Wilkins M.J."/>
            <person name="Karaoz U."/>
            <person name="Brodie E.L."/>
            <person name="Williams K.H."/>
            <person name="Hubbard S.S."/>
            <person name="Banfield J.F."/>
        </authorList>
    </citation>
    <scope>NUCLEOTIDE SEQUENCE [LARGE SCALE GENOMIC DNA]</scope>
</reference>
<dbReference type="EC" id="2.2.1.7" evidence="6"/>
<keyword evidence="8" id="KW-0479">Metal-binding</keyword>
<organism evidence="14 15">
    <name type="scientific">Candidatus Woesebacteria bacterium RBG_13_34_9</name>
    <dbReference type="NCBI Taxonomy" id="1802477"/>
    <lineage>
        <taxon>Bacteria</taxon>
        <taxon>Candidatus Woeseibacteriota</taxon>
    </lineage>
</organism>
<sequence length="265" mass="29569">MSDLTYTDFRDTFFEELFKIAKKDSNVILLMSDQGAFSLERFKKEIPKQLINVGIAEQNMIGLAAGLALIGKKVFVHAIANFTTLRCYEQIKVDLSIMNLPVTIVGVGAGIAYTSDGPTHHANQDIAAMRAIPGIRILNACDIVSLSSFPHIAYNDPNLTYIRFDKGLFPSVYSKDHDFKKGLSIISEGRDVCIVSTGIMIHSVVELKRKLAQKYNINPAIIDIYRLKPLNYNLLSRKISHFKKIITIEEHISYGGLGTIVSDFI</sequence>
<dbReference type="SMART" id="SM00861">
    <property type="entry name" value="Transket_pyr"/>
    <property type="match status" value="1"/>
</dbReference>
<dbReference type="SUPFAM" id="SSF52922">
    <property type="entry name" value="TK C-terminal domain-like"/>
    <property type="match status" value="1"/>
</dbReference>
<dbReference type="InterPro" id="IPR005477">
    <property type="entry name" value="Dxylulose-5-P_synthase"/>
</dbReference>
<feature type="domain" description="Transketolase-like pyrimidine-binding" evidence="13">
    <location>
        <begin position="7"/>
        <end position="172"/>
    </location>
</feature>
<evidence type="ECO:0000256" key="6">
    <source>
        <dbReference type="ARBA" id="ARBA00013150"/>
    </source>
</evidence>
<dbReference type="InterPro" id="IPR029061">
    <property type="entry name" value="THDP-binding"/>
</dbReference>
<dbReference type="Gene3D" id="3.40.50.920">
    <property type="match status" value="1"/>
</dbReference>
<dbReference type="SUPFAM" id="SSF52518">
    <property type="entry name" value="Thiamin diphosphate-binding fold (THDP-binding)"/>
    <property type="match status" value="1"/>
</dbReference>
<evidence type="ECO:0000256" key="2">
    <source>
        <dbReference type="ARBA" id="ARBA00001964"/>
    </source>
</evidence>
<dbReference type="Pfam" id="PF02779">
    <property type="entry name" value="Transket_pyr"/>
    <property type="match status" value="1"/>
</dbReference>
<evidence type="ECO:0000256" key="3">
    <source>
        <dbReference type="ARBA" id="ARBA00004980"/>
    </source>
</evidence>
<keyword evidence="7" id="KW-0808">Transferase</keyword>
<evidence type="ECO:0000256" key="9">
    <source>
        <dbReference type="ARBA" id="ARBA00022842"/>
    </source>
</evidence>
<dbReference type="PANTHER" id="PTHR43322">
    <property type="entry name" value="1-D-DEOXYXYLULOSE 5-PHOSPHATE SYNTHASE-RELATED"/>
    <property type="match status" value="1"/>
</dbReference>
<comment type="similarity">
    <text evidence="4">Belongs to the transketolase family. DXPS subfamily.</text>
</comment>
<dbReference type="GO" id="GO:0009228">
    <property type="term" value="P:thiamine biosynthetic process"/>
    <property type="evidence" value="ECO:0007669"/>
    <property type="project" value="UniProtKB-KW"/>
</dbReference>
<keyword evidence="12" id="KW-0414">Isoprene biosynthesis</keyword>
<feature type="non-terminal residue" evidence="14">
    <location>
        <position position="265"/>
    </location>
</feature>
<proteinExistence type="inferred from homology"/>
<comment type="caution">
    <text evidence="14">The sequence shown here is derived from an EMBL/GenBank/DDBJ whole genome shotgun (WGS) entry which is preliminary data.</text>
</comment>
<dbReference type="Proteomes" id="UP000179219">
    <property type="component" value="Unassembled WGS sequence"/>
</dbReference>
<comment type="subunit">
    <text evidence="5">Homodimer.</text>
</comment>
<evidence type="ECO:0000256" key="7">
    <source>
        <dbReference type="ARBA" id="ARBA00022679"/>
    </source>
</evidence>
<evidence type="ECO:0000256" key="10">
    <source>
        <dbReference type="ARBA" id="ARBA00022977"/>
    </source>
</evidence>
<dbReference type="GO" id="GO:0016114">
    <property type="term" value="P:terpenoid biosynthetic process"/>
    <property type="evidence" value="ECO:0007669"/>
    <property type="project" value="InterPro"/>
</dbReference>
<evidence type="ECO:0000313" key="15">
    <source>
        <dbReference type="Proteomes" id="UP000179219"/>
    </source>
</evidence>
<comment type="cofactor">
    <cofactor evidence="1">
        <name>Mg(2+)</name>
        <dbReference type="ChEBI" id="CHEBI:18420"/>
    </cofactor>
</comment>
<dbReference type="CDD" id="cd07033">
    <property type="entry name" value="TPP_PYR_DXS_TK_like"/>
    <property type="match status" value="1"/>
</dbReference>
<comment type="cofactor">
    <cofactor evidence="2">
        <name>thiamine diphosphate</name>
        <dbReference type="ChEBI" id="CHEBI:58937"/>
    </cofactor>
</comment>
<dbReference type="EMBL" id="MGFP01000013">
    <property type="protein sequence ID" value="OGM10427.1"/>
    <property type="molecule type" value="Genomic_DNA"/>
</dbReference>
<accession>A0A1F7X5Y0</accession>
<evidence type="ECO:0000256" key="8">
    <source>
        <dbReference type="ARBA" id="ARBA00022723"/>
    </source>
</evidence>
<name>A0A1F7X5Y0_9BACT</name>
<evidence type="ECO:0000256" key="4">
    <source>
        <dbReference type="ARBA" id="ARBA00011081"/>
    </source>
</evidence>
<comment type="pathway">
    <text evidence="3">Metabolic intermediate biosynthesis; 1-deoxy-D-xylulose 5-phosphate biosynthesis; 1-deoxy-D-xylulose 5-phosphate from D-glyceraldehyde 3-phosphate and pyruvate: step 1/1.</text>
</comment>
<keyword evidence="9" id="KW-0460">Magnesium</keyword>
<evidence type="ECO:0000256" key="1">
    <source>
        <dbReference type="ARBA" id="ARBA00001946"/>
    </source>
</evidence>
<dbReference type="PANTHER" id="PTHR43322:SF5">
    <property type="entry name" value="1-DEOXY-D-XYLULOSE-5-PHOSPHATE SYNTHASE, CHLOROPLASTIC"/>
    <property type="match status" value="1"/>
</dbReference>
<dbReference type="FunFam" id="3.40.50.970:FF:000129">
    <property type="entry name" value="Transketolase"/>
    <property type="match status" value="1"/>
</dbReference>
<evidence type="ECO:0000259" key="13">
    <source>
        <dbReference type="SMART" id="SM00861"/>
    </source>
</evidence>
<dbReference type="InterPro" id="IPR009014">
    <property type="entry name" value="Transketo_C/PFOR_II"/>
</dbReference>
<dbReference type="GO" id="GO:0008661">
    <property type="term" value="F:1-deoxy-D-xylulose-5-phosphate synthase activity"/>
    <property type="evidence" value="ECO:0007669"/>
    <property type="project" value="UniProtKB-EC"/>
</dbReference>
<evidence type="ECO:0000256" key="5">
    <source>
        <dbReference type="ARBA" id="ARBA00011738"/>
    </source>
</evidence>
<evidence type="ECO:0000313" key="14">
    <source>
        <dbReference type="EMBL" id="OGM10427.1"/>
    </source>
</evidence>
<dbReference type="Gene3D" id="3.40.50.970">
    <property type="match status" value="1"/>
</dbReference>
<evidence type="ECO:0000256" key="12">
    <source>
        <dbReference type="ARBA" id="ARBA00023229"/>
    </source>
</evidence>
<dbReference type="Pfam" id="PF02780">
    <property type="entry name" value="Transketolase_C"/>
    <property type="match status" value="1"/>
</dbReference>
<gene>
    <name evidence="14" type="ORF">A2159_01550</name>
</gene>
<keyword evidence="11" id="KW-0786">Thiamine pyrophosphate</keyword>
<dbReference type="AlphaFoldDB" id="A0A1F7X5Y0"/>
<protein>
    <recommendedName>
        <fullName evidence="6">1-deoxy-D-xylulose-5-phosphate synthase</fullName>
        <ecNumber evidence="6">2.2.1.7</ecNumber>
    </recommendedName>
</protein>